<organism evidence="2 3">
    <name type="scientific">Steinernema glaseri</name>
    <dbReference type="NCBI Taxonomy" id="37863"/>
    <lineage>
        <taxon>Eukaryota</taxon>
        <taxon>Metazoa</taxon>
        <taxon>Ecdysozoa</taxon>
        <taxon>Nematoda</taxon>
        <taxon>Chromadorea</taxon>
        <taxon>Rhabditida</taxon>
        <taxon>Tylenchina</taxon>
        <taxon>Panagrolaimomorpha</taxon>
        <taxon>Strongyloidoidea</taxon>
        <taxon>Steinernematidae</taxon>
        <taxon>Steinernema</taxon>
    </lineage>
</organism>
<dbReference type="Proteomes" id="UP000095287">
    <property type="component" value="Unplaced"/>
</dbReference>
<evidence type="ECO:0000313" key="3">
    <source>
        <dbReference type="WBParaSite" id="L893_g21195.t1"/>
    </source>
</evidence>
<feature type="compositionally biased region" description="Polar residues" evidence="1">
    <location>
        <begin position="1"/>
        <end position="21"/>
    </location>
</feature>
<evidence type="ECO:0000313" key="2">
    <source>
        <dbReference type="Proteomes" id="UP000095287"/>
    </source>
</evidence>
<proteinExistence type="predicted"/>
<sequence>MQECSGQRDPNGNQVTNSPITSDKKNDSILSGIEEATNARRKPRVIRIVIDQGHGKTFLLLTDDHRPCSMTKHYQRLSQKPRVQTCFCVENTEKRLRKHVLIEWYGSVVIKYGG</sequence>
<keyword evidence="2" id="KW-1185">Reference proteome</keyword>
<reference evidence="3" key="1">
    <citation type="submission" date="2016-11" db="UniProtKB">
        <authorList>
            <consortium name="WormBaseParasite"/>
        </authorList>
    </citation>
    <scope>IDENTIFICATION</scope>
</reference>
<accession>A0A1I7YZX0</accession>
<protein>
    <submittedName>
        <fullName evidence="3">Late endosomal/lysosomal adaptor and MAPK and MTOR activator 5</fullName>
    </submittedName>
</protein>
<dbReference type="WBParaSite" id="L893_g21195.t1">
    <property type="protein sequence ID" value="L893_g21195.t1"/>
    <property type="gene ID" value="L893_g21195"/>
</dbReference>
<dbReference type="AlphaFoldDB" id="A0A1I7YZX0"/>
<feature type="region of interest" description="Disordered" evidence="1">
    <location>
        <begin position="1"/>
        <end position="36"/>
    </location>
</feature>
<evidence type="ECO:0000256" key="1">
    <source>
        <dbReference type="SAM" id="MobiDB-lite"/>
    </source>
</evidence>
<name>A0A1I7YZX0_9BILA</name>